<dbReference type="Proteomes" id="UP001212152">
    <property type="component" value="Unassembled WGS sequence"/>
</dbReference>
<dbReference type="PANTHER" id="PTHR31010:SF2">
    <property type="entry name" value="RAN-SPECIFIC GTPASE-ACTIVATING PROTEIN 30"/>
    <property type="match status" value="1"/>
</dbReference>
<dbReference type="EMBL" id="JADGJQ010000098">
    <property type="protein sequence ID" value="KAJ3170116.1"/>
    <property type="molecule type" value="Genomic_DNA"/>
</dbReference>
<feature type="region of interest" description="Disordered" evidence="1">
    <location>
        <begin position="444"/>
        <end position="493"/>
    </location>
</feature>
<comment type="caution">
    <text evidence="2">The sequence shown here is derived from an EMBL/GenBank/DDBJ whole genome shotgun (WGS) entry which is preliminary data.</text>
</comment>
<evidence type="ECO:0000256" key="1">
    <source>
        <dbReference type="SAM" id="MobiDB-lite"/>
    </source>
</evidence>
<dbReference type="GO" id="GO:0005634">
    <property type="term" value="C:nucleus"/>
    <property type="evidence" value="ECO:0007669"/>
    <property type="project" value="TreeGrafter"/>
</dbReference>
<protein>
    <recommendedName>
        <fullName evidence="4">Ran-specific GTPase-activating protein 30</fullName>
    </recommendedName>
</protein>
<dbReference type="GO" id="GO:0030695">
    <property type="term" value="F:GTPase regulator activity"/>
    <property type="evidence" value="ECO:0007669"/>
    <property type="project" value="TreeGrafter"/>
</dbReference>
<dbReference type="Pfam" id="PF05508">
    <property type="entry name" value="Ran-binding"/>
    <property type="match status" value="1"/>
</dbReference>
<feature type="compositionally biased region" description="Polar residues" evidence="1">
    <location>
        <begin position="444"/>
        <end position="458"/>
    </location>
</feature>
<feature type="region of interest" description="Disordered" evidence="1">
    <location>
        <begin position="350"/>
        <end position="401"/>
    </location>
</feature>
<dbReference type="AlphaFoldDB" id="A0AAD5TDL6"/>
<feature type="compositionally biased region" description="Acidic residues" evidence="1">
    <location>
        <begin position="350"/>
        <end position="366"/>
    </location>
</feature>
<sequence length="512" mass="54368">MDQLFASLAISGASLVSKAAFSYAQGYAVKQLTTFVAKTTADKGAVHAKLVALERTLAIKLKIITPAIDTCEILAARGNTSLEPVLELAGDLRRSLRVVSDRVTDADPACLDGGADVAGRNALTVEVLEDVTRVLAAIDNLVPFLNLALQNSGTSNGGGGSVAVVGGVSPSRLLQASTAVALADGRFYSHTQFGPTRPPQPVKVGHDFPVRVYSLFQSSARAKGLSDVTWKEDHAKANVCVQRCYGSEGVRIAYDLVITPDRNDGRFHDEKEESIVAATRISISDLRKVFYSRSGSLLNHSDSRGAPVLVLKVEKDSPALPSGGSETPRAKSAAATEWLAFELWLEDEDGRYDDSTSDESDSDVEPIDSSPTSARPVTPTDPPSQALSTHRPPAPAQHKPSLGMLSTLELILRLTAMEISEQRSHLETTDEKLMLYLTNELRGSNRSGHSSGIASQAQLGPPTGSVSSGARRRSGGGGVMDSPLARKAGFSDSPLFDRLKREADGLATPQAK</sequence>
<keyword evidence="3" id="KW-1185">Reference proteome</keyword>
<evidence type="ECO:0008006" key="4">
    <source>
        <dbReference type="Google" id="ProtNLM"/>
    </source>
</evidence>
<dbReference type="PANTHER" id="PTHR31010">
    <property type="entry name" value="RAN-SPECIFIC GTPASE-ACTIVATING PROTEIN 30-RELATED"/>
    <property type="match status" value="1"/>
</dbReference>
<proteinExistence type="predicted"/>
<dbReference type="InterPro" id="IPR008812">
    <property type="entry name" value="Ran_GTP-bd-rel"/>
</dbReference>
<accession>A0AAD5TDL6</accession>
<dbReference type="GO" id="GO:0005737">
    <property type="term" value="C:cytoplasm"/>
    <property type="evidence" value="ECO:0007669"/>
    <property type="project" value="TreeGrafter"/>
</dbReference>
<evidence type="ECO:0000313" key="2">
    <source>
        <dbReference type="EMBL" id="KAJ3170116.1"/>
    </source>
</evidence>
<organism evidence="2 3">
    <name type="scientific">Geranomyces variabilis</name>
    <dbReference type="NCBI Taxonomy" id="109894"/>
    <lineage>
        <taxon>Eukaryota</taxon>
        <taxon>Fungi</taxon>
        <taxon>Fungi incertae sedis</taxon>
        <taxon>Chytridiomycota</taxon>
        <taxon>Chytridiomycota incertae sedis</taxon>
        <taxon>Chytridiomycetes</taxon>
        <taxon>Spizellomycetales</taxon>
        <taxon>Powellomycetaceae</taxon>
        <taxon>Geranomyces</taxon>
    </lineage>
</organism>
<name>A0AAD5TDL6_9FUNG</name>
<evidence type="ECO:0000313" key="3">
    <source>
        <dbReference type="Proteomes" id="UP001212152"/>
    </source>
</evidence>
<reference evidence="2" key="1">
    <citation type="submission" date="2020-05" db="EMBL/GenBank/DDBJ databases">
        <title>Phylogenomic resolution of chytrid fungi.</title>
        <authorList>
            <person name="Stajich J.E."/>
            <person name="Amses K."/>
            <person name="Simmons R."/>
            <person name="Seto K."/>
            <person name="Myers J."/>
            <person name="Bonds A."/>
            <person name="Quandt C.A."/>
            <person name="Barry K."/>
            <person name="Liu P."/>
            <person name="Grigoriev I."/>
            <person name="Longcore J.E."/>
            <person name="James T.Y."/>
        </authorList>
    </citation>
    <scope>NUCLEOTIDE SEQUENCE</scope>
    <source>
        <strain evidence="2">JEL0379</strain>
    </source>
</reference>
<gene>
    <name evidence="2" type="ORF">HDU87_008833</name>
</gene>